<evidence type="ECO:0000313" key="4">
    <source>
        <dbReference type="EMBL" id="KAK9750951.1"/>
    </source>
</evidence>
<feature type="region of interest" description="Disordered" evidence="2">
    <location>
        <begin position="192"/>
        <end position="217"/>
    </location>
</feature>
<feature type="region of interest" description="Disordered" evidence="2">
    <location>
        <begin position="279"/>
        <end position="406"/>
    </location>
</feature>
<dbReference type="PANTHER" id="PTHR10627">
    <property type="entry name" value="SCP160"/>
    <property type="match status" value="1"/>
</dbReference>
<dbReference type="AlphaFoldDB" id="A0AAW1MXS6"/>
<dbReference type="SMART" id="SM00454">
    <property type="entry name" value="SAM"/>
    <property type="match status" value="1"/>
</dbReference>
<dbReference type="EMBL" id="JBDFQZ010000002">
    <property type="protein sequence ID" value="KAK9750951.1"/>
    <property type="molecule type" value="Genomic_DNA"/>
</dbReference>
<sequence>MSDNSKMPRVTVTLGRGGRVVKRAGGIPDDGVCNGVPIVGSKRSVRDRLGGIAENRSESYDKQKRGGSTNNSIDMCLGEDDLRFKLMQKHTGQEPRSREPPRNVDLRDKLSSRTSRPSADGLSMRPLEPTGSMRHFLVDPRIAGMARPPILETRDASILGQFPISRNPIELPAIVPPRSFSSWTLENLRQRSPEGLRHRSPGGLRRRSPEILRRRSPEVLRHRSPEIMRRRSPELLRRRSPEVLRRRSPDVLRRRSPGVLRRRSPEVLRRRSPGVLRRRSPEVFRRRSPGALRLRSPEDFRGRSPQGLRRRSPQGLRRMSPGGLRPRSPQGLRLISPERLRRRSPHGFRRTSPEVLRRRSPERIFHPSAARGISPQSREGFQRRPSSRPYDDRGPNAIAGVSPRRAVQSSPYLAQASLPAPRVDVPLTVDSFLQSLGLEKYAIYFRAEEVDMNALRQLGDNDLKGLGIPMGPRRTILQAIMSRGRRQL</sequence>
<dbReference type="Proteomes" id="UP001443914">
    <property type="component" value="Unassembled WGS sequence"/>
</dbReference>
<reference evidence="4" key="1">
    <citation type="submission" date="2024-03" db="EMBL/GenBank/DDBJ databases">
        <title>WGS assembly of Saponaria officinalis var. Norfolk2.</title>
        <authorList>
            <person name="Jenkins J."/>
            <person name="Shu S."/>
            <person name="Grimwood J."/>
            <person name="Barry K."/>
            <person name="Goodstein D."/>
            <person name="Schmutz J."/>
            <person name="Leebens-Mack J."/>
            <person name="Osbourn A."/>
        </authorList>
    </citation>
    <scope>NUCLEOTIDE SEQUENCE [LARGE SCALE GENOMIC DNA]</scope>
    <source>
        <strain evidence="4">JIC</strain>
    </source>
</reference>
<comment type="caution">
    <text evidence="4">The sequence shown here is derived from an EMBL/GenBank/DDBJ whole genome shotgun (WGS) entry which is preliminary data.</text>
</comment>
<keyword evidence="5" id="KW-1185">Reference proteome</keyword>
<dbReference type="Gene3D" id="1.10.150.50">
    <property type="entry name" value="Transcription Factor, Ets-1"/>
    <property type="match status" value="1"/>
</dbReference>
<dbReference type="InterPro" id="IPR001660">
    <property type="entry name" value="SAM"/>
</dbReference>
<evidence type="ECO:0000313" key="5">
    <source>
        <dbReference type="Proteomes" id="UP001443914"/>
    </source>
</evidence>
<dbReference type="SUPFAM" id="SSF47769">
    <property type="entry name" value="SAM/Pointed domain"/>
    <property type="match status" value="1"/>
</dbReference>
<feature type="domain" description="SAM" evidence="3">
    <location>
        <begin position="428"/>
        <end position="487"/>
    </location>
</feature>
<organism evidence="4 5">
    <name type="scientific">Saponaria officinalis</name>
    <name type="common">Common soapwort</name>
    <name type="synonym">Lychnis saponaria</name>
    <dbReference type="NCBI Taxonomy" id="3572"/>
    <lineage>
        <taxon>Eukaryota</taxon>
        <taxon>Viridiplantae</taxon>
        <taxon>Streptophyta</taxon>
        <taxon>Embryophyta</taxon>
        <taxon>Tracheophyta</taxon>
        <taxon>Spermatophyta</taxon>
        <taxon>Magnoliopsida</taxon>
        <taxon>eudicotyledons</taxon>
        <taxon>Gunneridae</taxon>
        <taxon>Pentapetalae</taxon>
        <taxon>Caryophyllales</taxon>
        <taxon>Caryophyllaceae</taxon>
        <taxon>Caryophylleae</taxon>
        <taxon>Saponaria</taxon>
    </lineage>
</organism>
<evidence type="ECO:0000259" key="3">
    <source>
        <dbReference type="PROSITE" id="PS50105"/>
    </source>
</evidence>
<proteinExistence type="predicted"/>
<name>A0AAW1MXS6_SAPOF</name>
<feature type="region of interest" description="Disordered" evidence="2">
    <location>
        <begin position="89"/>
        <end position="131"/>
    </location>
</feature>
<feature type="compositionally biased region" description="Basic and acidic residues" evidence="2">
    <location>
        <begin position="351"/>
        <end position="365"/>
    </location>
</feature>
<feature type="compositionally biased region" description="Basic and acidic residues" evidence="2">
    <location>
        <begin position="44"/>
        <end position="64"/>
    </location>
</feature>
<dbReference type="Pfam" id="PF00536">
    <property type="entry name" value="SAM_1"/>
    <property type="match status" value="1"/>
</dbReference>
<feature type="compositionally biased region" description="Basic residues" evidence="2">
    <location>
        <begin position="340"/>
        <end position="349"/>
    </location>
</feature>
<feature type="compositionally biased region" description="Basic and acidic residues" evidence="2">
    <location>
        <begin position="207"/>
        <end position="217"/>
    </location>
</feature>
<dbReference type="InterPro" id="IPR013761">
    <property type="entry name" value="SAM/pointed_sf"/>
</dbReference>
<dbReference type="PANTHER" id="PTHR10627:SF74">
    <property type="entry name" value="OS08G0526500 PROTEIN"/>
    <property type="match status" value="1"/>
</dbReference>
<accession>A0AAW1MXS6</accession>
<protein>
    <recommendedName>
        <fullName evidence="3">SAM domain-containing protein</fullName>
    </recommendedName>
</protein>
<keyword evidence="1" id="KW-0677">Repeat</keyword>
<gene>
    <name evidence="4" type="ORF">RND81_02G232000</name>
</gene>
<dbReference type="CDD" id="cd09487">
    <property type="entry name" value="SAM_superfamily"/>
    <property type="match status" value="1"/>
</dbReference>
<feature type="compositionally biased region" description="Basic and acidic residues" evidence="2">
    <location>
        <begin position="91"/>
        <end position="111"/>
    </location>
</feature>
<feature type="region of interest" description="Disordered" evidence="2">
    <location>
        <begin position="43"/>
        <end position="74"/>
    </location>
</feature>
<dbReference type="PROSITE" id="PS50105">
    <property type="entry name" value="SAM_DOMAIN"/>
    <property type="match status" value="1"/>
</dbReference>
<evidence type="ECO:0000256" key="2">
    <source>
        <dbReference type="SAM" id="MobiDB-lite"/>
    </source>
</evidence>
<evidence type="ECO:0000256" key="1">
    <source>
        <dbReference type="ARBA" id="ARBA00022737"/>
    </source>
</evidence>